<protein>
    <recommendedName>
        <fullName evidence="3">DUF6533 domain-containing protein</fullName>
    </recommendedName>
</protein>
<organism evidence="4 5">
    <name type="scientific">Lentinus tigrinus ALCF2SS1-6</name>
    <dbReference type="NCBI Taxonomy" id="1328759"/>
    <lineage>
        <taxon>Eukaryota</taxon>
        <taxon>Fungi</taxon>
        <taxon>Dikarya</taxon>
        <taxon>Basidiomycota</taxon>
        <taxon>Agaricomycotina</taxon>
        <taxon>Agaricomycetes</taxon>
        <taxon>Polyporales</taxon>
        <taxon>Polyporaceae</taxon>
        <taxon>Lentinus</taxon>
    </lineage>
</organism>
<sequence>MPLSEYLSPFSVVQSADPASGQSFVDMHGIAAISALCFYDYIITFALEVNLFWGQKITGTWIIFILNRYLILLNYILSAFYWMPQTAKTYALLSRLCSVIAIASSMVNHLLFFPWAAFSGLRTYALSRSRLLGILVFVLSIAPAVVKYMQFFIFDVRGVVDPIIGCHEHEFMSSSDQGRMYDSPYDVRCSAANVIASADVIDIVTKVTGILSEVLVILVTWRTTYRRGIFSQRGWSLSNVFLFDGTIYFIAILALNILNVSFSLEGVLVAWIEPITAVLTSRFLLDLQQANRRNMKLNSDHALHISMNFDDTPSFVRTLGAIASTITPGGSEVDDELHENSKGEHSDPGTAVRDY</sequence>
<dbReference type="AlphaFoldDB" id="A0A5C2RT46"/>
<feature type="transmembrane region" description="Helical" evidence="2">
    <location>
        <begin position="60"/>
        <end position="83"/>
    </location>
</feature>
<evidence type="ECO:0000256" key="1">
    <source>
        <dbReference type="SAM" id="MobiDB-lite"/>
    </source>
</evidence>
<feature type="transmembrane region" description="Helical" evidence="2">
    <location>
        <begin position="268"/>
        <end position="285"/>
    </location>
</feature>
<evidence type="ECO:0000313" key="5">
    <source>
        <dbReference type="Proteomes" id="UP000313359"/>
    </source>
</evidence>
<gene>
    <name evidence="4" type="ORF">L227DRAFT_617040</name>
</gene>
<keyword evidence="2" id="KW-0472">Membrane</keyword>
<dbReference type="OrthoDB" id="2797003at2759"/>
<name>A0A5C2RT46_9APHY</name>
<dbReference type="InterPro" id="IPR045340">
    <property type="entry name" value="DUF6533"/>
</dbReference>
<dbReference type="Proteomes" id="UP000313359">
    <property type="component" value="Unassembled WGS sequence"/>
</dbReference>
<evidence type="ECO:0000256" key="2">
    <source>
        <dbReference type="SAM" id="Phobius"/>
    </source>
</evidence>
<feature type="transmembrane region" description="Helical" evidence="2">
    <location>
        <begin position="131"/>
        <end position="153"/>
    </location>
</feature>
<accession>A0A5C2RT46</accession>
<keyword evidence="2" id="KW-0812">Transmembrane</keyword>
<feature type="compositionally biased region" description="Basic and acidic residues" evidence="1">
    <location>
        <begin position="338"/>
        <end position="355"/>
    </location>
</feature>
<evidence type="ECO:0000313" key="4">
    <source>
        <dbReference type="EMBL" id="RPD53366.1"/>
    </source>
</evidence>
<keyword evidence="5" id="KW-1185">Reference proteome</keyword>
<evidence type="ECO:0000259" key="3">
    <source>
        <dbReference type="Pfam" id="PF20151"/>
    </source>
</evidence>
<feature type="transmembrane region" description="Helical" evidence="2">
    <location>
        <begin position="241"/>
        <end position="262"/>
    </location>
</feature>
<reference evidence="4" key="1">
    <citation type="journal article" date="2018" name="Genome Biol. Evol.">
        <title>Genomics and development of Lentinus tigrinus, a white-rot wood-decaying mushroom with dimorphic fruiting bodies.</title>
        <authorList>
            <person name="Wu B."/>
            <person name="Xu Z."/>
            <person name="Knudson A."/>
            <person name="Carlson A."/>
            <person name="Chen N."/>
            <person name="Kovaka S."/>
            <person name="LaButti K."/>
            <person name="Lipzen A."/>
            <person name="Pennachio C."/>
            <person name="Riley R."/>
            <person name="Schakwitz W."/>
            <person name="Umezawa K."/>
            <person name="Ohm R.A."/>
            <person name="Grigoriev I.V."/>
            <person name="Nagy L.G."/>
            <person name="Gibbons J."/>
            <person name="Hibbett D."/>
        </authorList>
    </citation>
    <scope>NUCLEOTIDE SEQUENCE [LARGE SCALE GENOMIC DNA]</scope>
    <source>
        <strain evidence="4">ALCF2SS1-6</strain>
    </source>
</reference>
<feature type="transmembrane region" description="Helical" evidence="2">
    <location>
        <begin position="203"/>
        <end position="221"/>
    </location>
</feature>
<feature type="transmembrane region" description="Helical" evidence="2">
    <location>
        <begin position="30"/>
        <end position="53"/>
    </location>
</feature>
<dbReference type="EMBL" id="ML122323">
    <property type="protein sequence ID" value="RPD53366.1"/>
    <property type="molecule type" value="Genomic_DNA"/>
</dbReference>
<feature type="region of interest" description="Disordered" evidence="1">
    <location>
        <begin position="328"/>
        <end position="355"/>
    </location>
</feature>
<proteinExistence type="predicted"/>
<feature type="transmembrane region" description="Helical" evidence="2">
    <location>
        <begin position="89"/>
        <end position="111"/>
    </location>
</feature>
<dbReference type="Pfam" id="PF20151">
    <property type="entry name" value="DUF6533"/>
    <property type="match status" value="1"/>
</dbReference>
<keyword evidence="2" id="KW-1133">Transmembrane helix</keyword>
<feature type="domain" description="DUF6533" evidence="3">
    <location>
        <begin position="31"/>
        <end position="73"/>
    </location>
</feature>